<dbReference type="EMBL" id="PDKJ01000003">
    <property type="protein sequence ID" value="RXJ69325.1"/>
    <property type="molecule type" value="Genomic_DNA"/>
</dbReference>
<dbReference type="InterPro" id="IPR002725">
    <property type="entry name" value="YgjP-like_metallopeptidase"/>
</dbReference>
<evidence type="ECO:0000313" key="2">
    <source>
        <dbReference type="EMBL" id="RXJ69325.1"/>
    </source>
</evidence>
<dbReference type="InterPro" id="IPR053136">
    <property type="entry name" value="UTP_pyrophosphatase-like"/>
</dbReference>
<dbReference type="PANTHER" id="PTHR30399:SF1">
    <property type="entry name" value="UTP PYROPHOSPHATASE"/>
    <property type="match status" value="1"/>
</dbReference>
<protein>
    <recommendedName>
        <fullName evidence="1">YgjP-like metallopeptidase domain-containing protein</fullName>
    </recommendedName>
</protein>
<dbReference type="Gene3D" id="3.30.2010.10">
    <property type="entry name" value="Metalloproteases ('zincins'), catalytic domain"/>
    <property type="match status" value="1"/>
</dbReference>
<feature type="domain" description="YgjP-like metallopeptidase" evidence="1">
    <location>
        <begin position="89"/>
        <end position="193"/>
    </location>
</feature>
<name>A0A4Q0YGH4_9BACT</name>
<gene>
    <name evidence="2" type="ORF">CRV08_04775</name>
</gene>
<reference evidence="2 3" key="1">
    <citation type="submission" date="2017-10" db="EMBL/GenBank/DDBJ databases">
        <title>Genomics of the genus Arcobacter.</title>
        <authorList>
            <person name="Perez-Cataluna A."/>
            <person name="Figueras M.J."/>
        </authorList>
    </citation>
    <scope>NUCLEOTIDE SEQUENCE [LARGE SCALE GENOMIC DNA]</scope>
    <source>
        <strain evidence="2 3">CECT 8993</strain>
    </source>
</reference>
<organism evidence="2 3">
    <name type="scientific">Halarcobacter ebronensis</name>
    <dbReference type="NCBI Taxonomy" id="1462615"/>
    <lineage>
        <taxon>Bacteria</taxon>
        <taxon>Pseudomonadati</taxon>
        <taxon>Campylobacterota</taxon>
        <taxon>Epsilonproteobacteria</taxon>
        <taxon>Campylobacterales</taxon>
        <taxon>Arcobacteraceae</taxon>
        <taxon>Halarcobacter</taxon>
    </lineage>
</organism>
<dbReference type="Proteomes" id="UP000290172">
    <property type="component" value="Unassembled WGS sequence"/>
</dbReference>
<accession>A0A4Q0YGH4</accession>
<proteinExistence type="predicted"/>
<dbReference type="Pfam" id="PF01863">
    <property type="entry name" value="YgjP-like"/>
    <property type="match status" value="1"/>
</dbReference>
<dbReference type="PANTHER" id="PTHR30399">
    <property type="entry name" value="UNCHARACTERIZED PROTEIN YGJP"/>
    <property type="match status" value="1"/>
</dbReference>
<dbReference type="AlphaFoldDB" id="A0A4Q0YGH4"/>
<evidence type="ECO:0000313" key="3">
    <source>
        <dbReference type="Proteomes" id="UP000290172"/>
    </source>
</evidence>
<evidence type="ECO:0000259" key="1">
    <source>
        <dbReference type="Pfam" id="PF01863"/>
    </source>
</evidence>
<dbReference type="CDD" id="cd07344">
    <property type="entry name" value="M48_yhfN_like"/>
    <property type="match status" value="1"/>
</dbReference>
<dbReference type="RefSeq" id="WP_128979606.1">
    <property type="nucleotide sequence ID" value="NZ_PDKJ01000003.1"/>
</dbReference>
<comment type="caution">
    <text evidence="2">The sequence shown here is derived from an EMBL/GenBank/DDBJ whole genome shotgun (WGS) entry which is preliminary data.</text>
</comment>
<sequence>MNFSTYINNKEVTVDLIRKRALKHTYLRLISKDLIQISANIFFTVDDAKRLIDNKIEWLEKGLVKLEKNFMEKDEFLFLGIRHKNLDFRDLDKFYKGEAKRLIPPIVEKYSKIMNLSPTSIKFRKNKRTWGSCNYKNELNFNILLMKFPIPLIEYVVIHELAHIKEKNHSKRFWSLVEEYCPDYKRRMKEFKSFL</sequence>